<dbReference type="GeneID" id="30963461"/>
<evidence type="ECO:0000313" key="3">
    <source>
        <dbReference type="Proteomes" id="UP000095038"/>
    </source>
</evidence>
<dbReference type="OrthoDB" id="49605at2759"/>
<dbReference type="STRING" id="1344418.A0A1D2V9V4"/>
<dbReference type="GO" id="GO:0006281">
    <property type="term" value="P:DNA repair"/>
    <property type="evidence" value="ECO:0007669"/>
    <property type="project" value="TreeGrafter"/>
</dbReference>
<reference evidence="3" key="1">
    <citation type="submission" date="2016-05" db="EMBL/GenBank/DDBJ databases">
        <title>Comparative genomics of biotechnologically important yeasts.</title>
        <authorList>
            <consortium name="DOE Joint Genome Institute"/>
            <person name="Riley R."/>
            <person name="Haridas S."/>
            <person name="Wolfe K.H."/>
            <person name="Lopes M.R."/>
            <person name="Hittinger C.T."/>
            <person name="Goker M."/>
            <person name="Salamov A."/>
            <person name="Wisecaver J."/>
            <person name="Long T.M."/>
            <person name="Aerts A.L."/>
            <person name="Barry K."/>
            <person name="Choi C."/>
            <person name="Clum A."/>
            <person name="Coughlan A.Y."/>
            <person name="Deshpande S."/>
            <person name="Douglass A.P."/>
            <person name="Hanson S.J."/>
            <person name="Klenk H.-P."/>
            <person name="Labutti K."/>
            <person name="Lapidus A."/>
            <person name="Lindquist E."/>
            <person name="Lipzen A."/>
            <person name="Meier-Kolthoff J.P."/>
            <person name="Ohm R.A."/>
            <person name="Otillar R.P."/>
            <person name="Pangilinan J."/>
            <person name="Peng Y."/>
            <person name="Rokas A."/>
            <person name="Rosa C.A."/>
            <person name="Scheuner C."/>
            <person name="Sibirny A.A."/>
            <person name="Slot J.C."/>
            <person name="Stielow J.B."/>
            <person name="Sun H."/>
            <person name="Kurtzman C.P."/>
            <person name="Blackwell M."/>
            <person name="Grigoriev I.V."/>
            <person name="Jeffries T.W."/>
        </authorList>
    </citation>
    <scope>NUCLEOTIDE SEQUENCE [LARGE SCALE GENOMIC DNA]</scope>
    <source>
        <strain evidence="3">DSM 1968</strain>
    </source>
</reference>
<feature type="domain" description="WLM" evidence="1">
    <location>
        <begin position="1"/>
        <end position="121"/>
    </location>
</feature>
<feature type="non-terminal residue" evidence="2">
    <location>
        <position position="121"/>
    </location>
</feature>
<dbReference type="PANTHER" id="PTHR46622">
    <property type="entry name" value="DNA-DEPENDENT METALLOPROTEASE WSS1"/>
    <property type="match status" value="1"/>
</dbReference>
<organism evidence="2 3">
    <name type="scientific">Ascoidea rubescens DSM 1968</name>
    <dbReference type="NCBI Taxonomy" id="1344418"/>
    <lineage>
        <taxon>Eukaryota</taxon>
        <taxon>Fungi</taxon>
        <taxon>Dikarya</taxon>
        <taxon>Ascomycota</taxon>
        <taxon>Saccharomycotina</taxon>
        <taxon>Saccharomycetes</taxon>
        <taxon>Ascoideaceae</taxon>
        <taxon>Ascoidea</taxon>
    </lineage>
</organism>
<name>A0A1D2V9V4_9ASCO</name>
<dbReference type="PANTHER" id="PTHR46622:SF1">
    <property type="entry name" value="DNA-DEPENDENT METALLOPROTEASE WSS1"/>
    <property type="match status" value="1"/>
</dbReference>
<dbReference type="InterPro" id="IPR053000">
    <property type="entry name" value="WSS1-like_metalloprotease"/>
</dbReference>
<sequence length="121" mass="14086">IQKIAFLSRKKNSINAYNILKDLSSAVAPLMKESNLKITLLTEFYPNNKSLLGLNYNSGQKICLRLRSPFDENTFLHFTEILSTLLHELSHNFHGPHDNKFYNFLSHLNERLYQIQKLGSY</sequence>
<evidence type="ECO:0000259" key="1">
    <source>
        <dbReference type="PROSITE" id="PS51397"/>
    </source>
</evidence>
<dbReference type="AlphaFoldDB" id="A0A1D2V9V4"/>
<proteinExistence type="predicted"/>
<gene>
    <name evidence="2" type="ORF">ASCRUDRAFT_24070</name>
</gene>
<dbReference type="InterPro" id="IPR013536">
    <property type="entry name" value="WLM_dom"/>
</dbReference>
<dbReference type="InParanoid" id="A0A1D2V9V4"/>
<dbReference type="EMBL" id="KV454492">
    <property type="protein sequence ID" value="ODV58414.1"/>
    <property type="molecule type" value="Genomic_DNA"/>
</dbReference>
<accession>A0A1D2V9V4</accession>
<evidence type="ECO:0000313" key="2">
    <source>
        <dbReference type="EMBL" id="ODV58414.1"/>
    </source>
</evidence>
<dbReference type="RefSeq" id="XP_020044721.1">
    <property type="nucleotide sequence ID" value="XM_020189825.1"/>
</dbReference>
<dbReference type="Pfam" id="PF08325">
    <property type="entry name" value="WLM"/>
    <property type="match status" value="1"/>
</dbReference>
<feature type="non-terminal residue" evidence="2">
    <location>
        <position position="1"/>
    </location>
</feature>
<keyword evidence="3" id="KW-1185">Reference proteome</keyword>
<dbReference type="PROSITE" id="PS51397">
    <property type="entry name" value="WLM"/>
    <property type="match status" value="1"/>
</dbReference>
<dbReference type="GO" id="GO:0005634">
    <property type="term" value="C:nucleus"/>
    <property type="evidence" value="ECO:0007669"/>
    <property type="project" value="TreeGrafter"/>
</dbReference>
<protein>
    <submittedName>
        <fullName evidence="2">WLM-domain-containing protein</fullName>
    </submittedName>
</protein>
<dbReference type="Proteomes" id="UP000095038">
    <property type="component" value="Unassembled WGS sequence"/>
</dbReference>
<dbReference type="GO" id="GO:0008237">
    <property type="term" value="F:metallopeptidase activity"/>
    <property type="evidence" value="ECO:0007669"/>
    <property type="project" value="TreeGrafter"/>
</dbReference>